<feature type="chain" id="PRO_5042234329" evidence="3">
    <location>
        <begin position="23"/>
        <end position="733"/>
    </location>
</feature>
<gene>
    <name evidence="5" type="ORF">OM074_02625</name>
</gene>
<dbReference type="PANTHER" id="PTHR31297:SF13">
    <property type="entry name" value="PUTATIVE-RELATED"/>
    <property type="match status" value="1"/>
</dbReference>
<dbReference type="SUPFAM" id="SSF50405">
    <property type="entry name" value="Actin-crosslinking proteins"/>
    <property type="match status" value="1"/>
</dbReference>
<evidence type="ECO:0000313" key="5">
    <source>
        <dbReference type="EMBL" id="MCW3804501.1"/>
    </source>
</evidence>
<evidence type="ECO:0000259" key="4">
    <source>
        <dbReference type="PROSITE" id="PS50022"/>
    </source>
</evidence>
<reference evidence="5" key="1">
    <citation type="submission" date="2022-10" db="EMBL/GenBank/DDBJ databases">
        <authorList>
            <person name="Yu W.X."/>
        </authorList>
    </citation>
    <scope>NUCLEOTIDE SEQUENCE</scope>
    <source>
        <strain evidence="5">D04</strain>
    </source>
</reference>
<evidence type="ECO:0000256" key="1">
    <source>
        <dbReference type="ARBA" id="ARBA00022801"/>
    </source>
</evidence>
<dbReference type="Pfam" id="PF00150">
    <property type="entry name" value="Cellulase"/>
    <property type="match status" value="1"/>
</dbReference>
<accession>A0AAE3MAY7</accession>
<dbReference type="InterPro" id="IPR026444">
    <property type="entry name" value="Secre_tail"/>
</dbReference>
<dbReference type="InterPro" id="IPR017853">
    <property type="entry name" value="GH"/>
</dbReference>
<dbReference type="GO" id="GO:0009986">
    <property type="term" value="C:cell surface"/>
    <property type="evidence" value="ECO:0007669"/>
    <property type="project" value="TreeGrafter"/>
</dbReference>
<dbReference type="InterPro" id="IPR008999">
    <property type="entry name" value="Actin-crosslinking"/>
</dbReference>
<dbReference type="RefSeq" id="WP_301197722.1">
    <property type="nucleotide sequence ID" value="NZ_JAPDPI010000003.1"/>
</dbReference>
<comment type="caution">
    <text evidence="5">The sequence shown here is derived from an EMBL/GenBank/DDBJ whole genome shotgun (WGS) entry which is preliminary data.</text>
</comment>
<evidence type="ECO:0000313" key="6">
    <source>
        <dbReference type="Proteomes" id="UP001207408"/>
    </source>
</evidence>
<dbReference type="Gene3D" id="2.60.120.260">
    <property type="entry name" value="Galactose-binding domain-like"/>
    <property type="match status" value="1"/>
</dbReference>
<keyword evidence="3" id="KW-0732">Signal</keyword>
<keyword evidence="2" id="KW-0326">Glycosidase</keyword>
<proteinExistence type="predicted"/>
<dbReference type="SUPFAM" id="SSF51445">
    <property type="entry name" value="(Trans)glycosidases"/>
    <property type="match status" value="1"/>
</dbReference>
<dbReference type="CDD" id="cd23342">
    <property type="entry name" value="beta-trefoil_FSCN_ZgPorA-like"/>
    <property type="match status" value="1"/>
</dbReference>
<dbReference type="EMBL" id="JAPDPI010000003">
    <property type="protein sequence ID" value="MCW3804501.1"/>
    <property type="molecule type" value="Genomic_DNA"/>
</dbReference>
<dbReference type="PROSITE" id="PS50022">
    <property type="entry name" value="FA58C_3"/>
    <property type="match status" value="1"/>
</dbReference>
<dbReference type="InterPro" id="IPR000421">
    <property type="entry name" value="FA58C"/>
</dbReference>
<dbReference type="InterPro" id="IPR008979">
    <property type="entry name" value="Galactose-bd-like_sf"/>
</dbReference>
<dbReference type="GO" id="GO:0008422">
    <property type="term" value="F:beta-glucosidase activity"/>
    <property type="evidence" value="ECO:0007669"/>
    <property type="project" value="TreeGrafter"/>
</dbReference>
<dbReference type="GO" id="GO:0030245">
    <property type="term" value="P:cellulose catabolic process"/>
    <property type="evidence" value="ECO:0007669"/>
    <property type="project" value="UniProtKB-KW"/>
</dbReference>
<keyword evidence="1" id="KW-0378">Hydrolase</keyword>
<dbReference type="SUPFAM" id="SSF49785">
    <property type="entry name" value="Galactose-binding domain-like"/>
    <property type="match status" value="1"/>
</dbReference>
<protein>
    <submittedName>
        <fullName evidence="5">Cellulase family glycosylhydrolase</fullName>
    </submittedName>
</protein>
<dbReference type="Pfam" id="PF00754">
    <property type="entry name" value="F5_F8_type_C"/>
    <property type="match status" value="1"/>
</dbReference>
<evidence type="ECO:0000256" key="2">
    <source>
        <dbReference type="ARBA" id="ARBA00023295"/>
    </source>
</evidence>
<dbReference type="PANTHER" id="PTHR31297">
    <property type="entry name" value="GLUCAN ENDO-1,6-BETA-GLUCOSIDASE B"/>
    <property type="match status" value="1"/>
</dbReference>
<keyword evidence="6" id="KW-1185">Reference proteome</keyword>
<feature type="signal peptide" evidence="3">
    <location>
        <begin position="1"/>
        <end position="22"/>
    </location>
</feature>
<sequence>MRKILFILFAFCSLIGSSQITEQDFLSANGQVLCNAKGDTVVLRGTNLGAWLSFENWMGPSGYGAIGRSNWTVTAQYTQVGSSAVNMIDGDLNTTWNSGRSQYSNNQWVIIDMGQTEICNRVEFKTTPNTSEFPRAFEIYQSADGSQWSLLGSFTSDNGDVKAYTDIAVCRYIKIVQTEKVIENWSVSELNVSMNDDIHVRRSLINRFGEEDADALIDYYCSMWVTETDLDQIKSMGMNVVRVPFFWMEIMREDGTIKPNAFRHLDWLVEQCTERGIYVILDLHCSPGGNDGYFTSGMAVSNDLWSSSYYQELTVKIWEEVARHYVSNPAIACYDVLNESWSNSDLMTVDQFYDVLYSAIRAVDTDHTICVQAFPNFDYVTSPSNHGWSNVMYQAHYYNTDYHNYASQDGFAEAAISDMLRHQQNWNVPVIAGEFAFWEHTDVWKKFLRGLNSANISWTNWSYKCKESVSSRDNFSFYTDNFNADPDLIYDDIATIKAKWDEFGSEWFVKNNTLIDLVKTAISTQPQVPLEKQVYIQQYDEQYLVLLDNAQMSFSSYDKVSANTFTIKKVDNNQVVILGSNNKYLSTEGGGEPMTCSRDSYDGWERFTWIDLGNNEFGLFGHSGFVSGQGGNEASLICDRSALSGWERFLWTEGTANAIPADNRPQGIVFFDRTLKNTEGIPKDVSIYSYMGQLVSELKLGGNATTTLNLSKGCYILSVKHGDFIDNKKVLLQ</sequence>
<name>A0AAE3MAY7_9BACT</name>
<dbReference type="Gene3D" id="2.80.10.50">
    <property type="match status" value="1"/>
</dbReference>
<feature type="domain" description="F5/8 type C" evidence="4">
    <location>
        <begin position="53"/>
        <end position="195"/>
    </location>
</feature>
<evidence type="ECO:0000256" key="3">
    <source>
        <dbReference type="SAM" id="SignalP"/>
    </source>
</evidence>
<dbReference type="Gene3D" id="3.20.20.80">
    <property type="entry name" value="Glycosidases"/>
    <property type="match status" value="1"/>
</dbReference>
<dbReference type="InterPro" id="IPR050386">
    <property type="entry name" value="Glycosyl_hydrolase_5"/>
</dbReference>
<dbReference type="AlphaFoldDB" id="A0AAE3MAY7"/>
<dbReference type="GO" id="GO:0005576">
    <property type="term" value="C:extracellular region"/>
    <property type="evidence" value="ECO:0007669"/>
    <property type="project" value="TreeGrafter"/>
</dbReference>
<dbReference type="InterPro" id="IPR001547">
    <property type="entry name" value="Glyco_hydro_5"/>
</dbReference>
<dbReference type="NCBIfam" id="TIGR04183">
    <property type="entry name" value="Por_Secre_tail"/>
    <property type="match status" value="1"/>
</dbReference>
<organism evidence="5 6">
    <name type="scientific">Plebeiibacterium marinum</name>
    <dbReference type="NCBI Taxonomy" id="2992111"/>
    <lineage>
        <taxon>Bacteria</taxon>
        <taxon>Pseudomonadati</taxon>
        <taxon>Bacteroidota</taxon>
        <taxon>Bacteroidia</taxon>
        <taxon>Marinilabiliales</taxon>
        <taxon>Marinilabiliaceae</taxon>
        <taxon>Plebeiibacterium</taxon>
    </lineage>
</organism>
<dbReference type="Proteomes" id="UP001207408">
    <property type="component" value="Unassembled WGS sequence"/>
</dbReference>